<dbReference type="InterPro" id="IPR036388">
    <property type="entry name" value="WH-like_DNA-bd_sf"/>
</dbReference>
<dbReference type="RefSeq" id="WP_316016378.1">
    <property type="nucleotide sequence ID" value="NZ_JAWDID010000001.1"/>
</dbReference>
<dbReference type="InterPro" id="IPR000792">
    <property type="entry name" value="Tscrpt_reg_LuxR_C"/>
</dbReference>
<keyword evidence="3" id="KW-1185">Reference proteome</keyword>
<sequence length="395" mass="43418">MALRGPNSAEFARTVAQIGEVIDAAALAPDRWHDVCAAFQSLRPDARVLFQGHDRLAPYAMPLAGAGWEDVNLEPYFLYYASRNPWLGIWKEMATSKVEIADALLPRRVLEATEFYNDWLKPMGRADMALGLKIAHERDRVAFFCAHYDSRSHERINEIMAPVMQALASRMRRALDCNRAVLRGQCSIPSDGLMQNLLDPALIVNAECKLVAANSAAEALIGSGMLINVRARDIVSFGLPEIDARFARSVEATCARHPGGAGSHAEFPVELAGIRLTVSVLPLASNLHSLALRGPLPYFSPAVTALVILRVLPPDRFDAVVRFRARYRLTEQEVRVTNALRLGGSLVDIAKELGVTYETARAHIKSAFSKTGTHNQRELLALLLAESARSPESTM</sequence>
<gene>
    <name evidence="2" type="ORF">RKE40_00995</name>
</gene>
<dbReference type="EMBL" id="JAWDID010000001">
    <property type="protein sequence ID" value="MDU0338434.1"/>
    <property type="molecule type" value="Genomic_DNA"/>
</dbReference>
<organism evidence="2 3">
    <name type="scientific">Bosea rubneri</name>
    <dbReference type="NCBI Taxonomy" id="3075434"/>
    <lineage>
        <taxon>Bacteria</taxon>
        <taxon>Pseudomonadati</taxon>
        <taxon>Pseudomonadota</taxon>
        <taxon>Alphaproteobacteria</taxon>
        <taxon>Hyphomicrobiales</taxon>
        <taxon>Boseaceae</taxon>
        <taxon>Bosea</taxon>
    </lineage>
</organism>
<accession>A0ABU3S0Z0</accession>
<name>A0ABU3S0Z0_9HYPH</name>
<dbReference type="InterPro" id="IPR016032">
    <property type="entry name" value="Sig_transdc_resp-reg_C-effctor"/>
</dbReference>
<proteinExistence type="predicted"/>
<comment type="caution">
    <text evidence="2">The sequence shown here is derived from an EMBL/GenBank/DDBJ whole genome shotgun (WGS) entry which is preliminary data.</text>
</comment>
<reference evidence="2 3" key="1">
    <citation type="submission" date="2023-09" db="EMBL/GenBank/DDBJ databases">
        <title>Whole genome shotgun sequencing (WGS) of Bosea sp. ZW T0_25, isolated from stored onions (Allium cepa).</title>
        <authorList>
            <person name="Stoll D.A."/>
            <person name="Huch M."/>
        </authorList>
    </citation>
    <scope>NUCLEOTIDE SEQUENCE [LARGE SCALE GENOMIC DNA]</scope>
    <source>
        <strain evidence="2 3">ZW T0_25</strain>
    </source>
</reference>
<dbReference type="SUPFAM" id="SSF46894">
    <property type="entry name" value="C-terminal effector domain of the bipartite response regulators"/>
    <property type="match status" value="1"/>
</dbReference>
<dbReference type="Proteomes" id="UP001254257">
    <property type="component" value="Unassembled WGS sequence"/>
</dbReference>
<evidence type="ECO:0000313" key="3">
    <source>
        <dbReference type="Proteomes" id="UP001254257"/>
    </source>
</evidence>
<dbReference type="SMART" id="SM00421">
    <property type="entry name" value="HTH_LUXR"/>
    <property type="match status" value="1"/>
</dbReference>
<evidence type="ECO:0000259" key="1">
    <source>
        <dbReference type="SMART" id="SM00421"/>
    </source>
</evidence>
<dbReference type="Gene3D" id="1.10.10.10">
    <property type="entry name" value="Winged helix-like DNA-binding domain superfamily/Winged helix DNA-binding domain"/>
    <property type="match status" value="1"/>
</dbReference>
<evidence type="ECO:0000313" key="2">
    <source>
        <dbReference type="EMBL" id="MDU0338434.1"/>
    </source>
</evidence>
<feature type="domain" description="HTH luxR-type" evidence="1">
    <location>
        <begin position="326"/>
        <end position="383"/>
    </location>
</feature>
<protein>
    <submittedName>
        <fullName evidence="2">LuxR C-terminal-related transcriptional regulator</fullName>
    </submittedName>
</protein>